<organism evidence="12 13">
    <name type="scientific">Candidatus Iainarchaeum sp</name>
    <dbReference type="NCBI Taxonomy" id="3101447"/>
    <lineage>
        <taxon>Archaea</taxon>
        <taxon>Candidatus Iainarchaeota</taxon>
        <taxon>Candidatus Iainarchaeia</taxon>
        <taxon>Candidatus Iainarchaeales</taxon>
        <taxon>Candidatus Iainarchaeaceae</taxon>
        <taxon>Candidatus Iainarchaeum</taxon>
    </lineage>
</organism>
<evidence type="ECO:0000256" key="6">
    <source>
        <dbReference type="ARBA" id="ARBA00022741"/>
    </source>
</evidence>
<keyword evidence="3" id="KW-0723">Serine/threonine-protein kinase</keyword>
<dbReference type="InterPro" id="IPR000719">
    <property type="entry name" value="Prot_kinase_dom"/>
</dbReference>
<dbReference type="GO" id="GO:0008033">
    <property type="term" value="P:tRNA processing"/>
    <property type="evidence" value="ECO:0007669"/>
    <property type="project" value="UniProtKB-KW"/>
</dbReference>
<dbReference type="AlphaFoldDB" id="A0A497JGV1"/>
<evidence type="ECO:0000313" key="12">
    <source>
        <dbReference type="EMBL" id="RLG70253.1"/>
    </source>
</evidence>
<comment type="caution">
    <text evidence="12">The sequence shown here is derived from an EMBL/GenBank/DDBJ whole genome shotgun (WGS) entry which is preliminary data.</text>
</comment>
<comment type="catalytic activity">
    <reaction evidence="9">
        <text>L-threonyl-[protein] + ATP = O-phospho-L-threonyl-[protein] + ADP + H(+)</text>
        <dbReference type="Rhea" id="RHEA:46608"/>
        <dbReference type="Rhea" id="RHEA-COMP:11060"/>
        <dbReference type="Rhea" id="RHEA-COMP:11605"/>
        <dbReference type="ChEBI" id="CHEBI:15378"/>
        <dbReference type="ChEBI" id="CHEBI:30013"/>
        <dbReference type="ChEBI" id="CHEBI:30616"/>
        <dbReference type="ChEBI" id="CHEBI:61977"/>
        <dbReference type="ChEBI" id="CHEBI:456216"/>
        <dbReference type="EC" id="2.7.11.1"/>
    </reaction>
</comment>
<dbReference type="SUPFAM" id="SSF56112">
    <property type="entry name" value="Protein kinase-like (PK-like)"/>
    <property type="match status" value="1"/>
</dbReference>
<keyword evidence="7 12" id="KW-0418">Kinase</keyword>
<gene>
    <name evidence="12" type="ORF">DRO04_02130</name>
</gene>
<evidence type="ECO:0000256" key="9">
    <source>
        <dbReference type="ARBA" id="ARBA00047899"/>
    </source>
</evidence>
<evidence type="ECO:0000313" key="13">
    <source>
        <dbReference type="Proteomes" id="UP000278031"/>
    </source>
</evidence>
<dbReference type="GO" id="GO:0005829">
    <property type="term" value="C:cytosol"/>
    <property type="evidence" value="ECO:0007669"/>
    <property type="project" value="TreeGrafter"/>
</dbReference>
<dbReference type="PANTHER" id="PTHR12209:SF0">
    <property type="entry name" value="EKC_KEOPS COMPLEX SUBUNIT TP53RK"/>
    <property type="match status" value="1"/>
</dbReference>
<evidence type="ECO:0000256" key="1">
    <source>
        <dbReference type="ARBA" id="ARBA00010630"/>
    </source>
</evidence>
<comment type="catalytic activity">
    <reaction evidence="10">
        <text>L-seryl-[protein] + ATP = O-phospho-L-seryl-[protein] + ADP + H(+)</text>
        <dbReference type="Rhea" id="RHEA:17989"/>
        <dbReference type="Rhea" id="RHEA-COMP:9863"/>
        <dbReference type="Rhea" id="RHEA-COMP:11604"/>
        <dbReference type="ChEBI" id="CHEBI:15378"/>
        <dbReference type="ChEBI" id="CHEBI:29999"/>
        <dbReference type="ChEBI" id="CHEBI:30616"/>
        <dbReference type="ChEBI" id="CHEBI:83421"/>
        <dbReference type="ChEBI" id="CHEBI:456216"/>
        <dbReference type="EC" id="2.7.11.1"/>
    </reaction>
</comment>
<keyword evidence="8" id="KW-0067">ATP-binding</keyword>
<evidence type="ECO:0000256" key="7">
    <source>
        <dbReference type="ARBA" id="ARBA00022777"/>
    </source>
</evidence>
<comment type="similarity">
    <text evidence="1">Belongs to the protein kinase superfamily. BUD32 family.</text>
</comment>
<keyword evidence="4" id="KW-0808">Transferase</keyword>
<dbReference type="InterPro" id="IPR011009">
    <property type="entry name" value="Kinase-like_dom_sf"/>
</dbReference>
<dbReference type="GO" id="GO:0005524">
    <property type="term" value="F:ATP binding"/>
    <property type="evidence" value="ECO:0007669"/>
    <property type="project" value="UniProtKB-KW"/>
</dbReference>
<sequence>MKLIKRGAEANLYVTNFLGKKAILKRRICKPYRIKELDERIIKERISLELTLLHKAKQAGVITPVIYATFGNDIIMEFVRGELLKEYLHKVSRRKALRLCFLFGENIARLHNASIIHGDLTTSNIIVDRNNLVFIDFGLGFISSKDEDKATDLLVLKKIFLATHSRISEGWDKILEGYAAVAKNLKAKIAQIEKRARYL</sequence>
<keyword evidence="6" id="KW-0547">Nucleotide-binding</keyword>
<dbReference type="EC" id="2.7.11.1" evidence="2"/>
<dbReference type="Gene3D" id="3.30.200.20">
    <property type="entry name" value="Phosphorylase Kinase, domain 1"/>
    <property type="match status" value="1"/>
</dbReference>
<keyword evidence="5" id="KW-0819">tRNA processing</keyword>
<dbReference type="Gene3D" id="1.10.510.10">
    <property type="entry name" value="Transferase(Phosphotransferase) domain 1"/>
    <property type="match status" value="1"/>
</dbReference>
<name>A0A497JGV1_9ARCH</name>
<dbReference type="Proteomes" id="UP000278031">
    <property type="component" value="Unassembled WGS sequence"/>
</dbReference>
<evidence type="ECO:0000256" key="3">
    <source>
        <dbReference type="ARBA" id="ARBA00022527"/>
    </source>
</evidence>
<evidence type="ECO:0000256" key="5">
    <source>
        <dbReference type="ARBA" id="ARBA00022694"/>
    </source>
</evidence>
<dbReference type="Pfam" id="PF01163">
    <property type="entry name" value="RIO1"/>
    <property type="match status" value="1"/>
</dbReference>
<dbReference type="GO" id="GO:0004674">
    <property type="term" value="F:protein serine/threonine kinase activity"/>
    <property type="evidence" value="ECO:0007669"/>
    <property type="project" value="UniProtKB-KW"/>
</dbReference>
<dbReference type="InterPro" id="IPR018934">
    <property type="entry name" value="RIO_dom"/>
</dbReference>
<accession>A0A497JGV1</accession>
<reference evidence="12 13" key="1">
    <citation type="submission" date="2018-06" db="EMBL/GenBank/DDBJ databases">
        <title>Extensive metabolic versatility and redundancy in microbially diverse, dynamic hydrothermal sediments.</title>
        <authorList>
            <person name="Dombrowski N."/>
            <person name="Teske A."/>
            <person name="Baker B.J."/>
        </authorList>
    </citation>
    <scope>NUCLEOTIDE SEQUENCE [LARGE SCALE GENOMIC DNA]</scope>
    <source>
        <strain evidence="12">B51_G17</strain>
    </source>
</reference>
<dbReference type="InterPro" id="IPR008266">
    <property type="entry name" value="Tyr_kinase_AS"/>
</dbReference>
<evidence type="ECO:0000256" key="8">
    <source>
        <dbReference type="ARBA" id="ARBA00022840"/>
    </source>
</evidence>
<evidence type="ECO:0000256" key="2">
    <source>
        <dbReference type="ARBA" id="ARBA00012513"/>
    </source>
</evidence>
<evidence type="ECO:0000256" key="10">
    <source>
        <dbReference type="ARBA" id="ARBA00048679"/>
    </source>
</evidence>
<dbReference type="InterPro" id="IPR022495">
    <property type="entry name" value="Bud32"/>
</dbReference>
<dbReference type="PROSITE" id="PS50011">
    <property type="entry name" value="PROTEIN_KINASE_DOM"/>
    <property type="match status" value="1"/>
</dbReference>
<dbReference type="NCBIfam" id="TIGR03724">
    <property type="entry name" value="arch_bud32"/>
    <property type="match status" value="1"/>
</dbReference>
<proteinExistence type="inferred from homology"/>
<evidence type="ECO:0000256" key="4">
    <source>
        <dbReference type="ARBA" id="ARBA00022679"/>
    </source>
</evidence>
<protein>
    <recommendedName>
        <fullName evidence="2">non-specific serine/threonine protein kinase</fullName>
        <ecNumber evidence="2">2.7.11.1</ecNumber>
    </recommendedName>
</protein>
<feature type="domain" description="Protein kinase" evidence="11">
    <location>
        <begin position="1"/>
        <end position="199"/>
    </location>
</feature>
<evidence type="ECO:0000259" key="11">
    <source>
        <dbReference type="PROSITE" id="PS50011"/>
    </source>
</evidence>
<dbReference type="EMBL" id="QMWP01000072">
    <property type="protein sequence ID" value="RLG70253.1"/>
    <property type="molecule type" value="Genomic_DNA"/>
</dbReference>
<dbReference type="PANTHER" id="PTHR12209">
    <property type="entry name" value="NON-SPECIFIC SERINE/THREONINE PROTEIN KINASE"/>
    <property type="match status" value="1"/>
</dbReference>
<dbReference type="PROSITE" id="PS00109">
    <property type="entry name" value="PROTEIN_KINASE_TYR"/>
    <property type="match status" value="1"/>
</dbReference>